<name>A0A6S7IEZ0_PARCT</name>
<dbReference type="InterPro" id="IPR009286">
    <property type="entry name" value="Ins_P5_2-kin"/>
</dbReference>
<dbReference type="Proteomes" id="UP001152795">
    <property type="component" value="Unassembled WGS sequence"/>
</dbReference>
<proteinExistence type="inferred from homology"/>
<evidence type="ECO:0000313" key="9">
    <source>
        <dbReference type="Proteomes" id="UP001152795"/>
    </source>
</evidence>
<keyword evidence="3 7" id="KW-0808">Transferase</keyword>
<evidence type="ECO:0000256" key="7">
    <source>
        <dbReference type="RuleBase" id="RU364126"/>
    </source>
</evidence>
<sequence>MANFSKWFYRGEGNKTLVISNPETRQVLRLQKSKVTTKDQPNYTQNVSQKESESLQQEIEKSIELCKQVFIPLLGEKYVEPGCIVELSEEFMISIKDLVTSANKERPKIRLSKEVNQQSKFGVSMPDFCFVSGVYANEVEGKTVPPTFCIEIKPKYGTLPACAGLEKSLYRNVKESLCKYCLFQWTKVNKEGKYPQRSGYCPLDLFSSDIRRVWHALICLLKNPQNNFRIFQEGKLVYSGETMSPSYYGQMENGNIADKIPSNTGANEHQSHLSPLEEALSHSFASHHSDTLTNYNLYSEIDGANLSSTTMLLATLLQLLIHDSNESSINHHHHVDHHSSNHPVCEASQYNEANYSTDIPTWLMSKGLAFGQDGVLRKILDVQKLDKIGTDNAFSSFNTLCANGHKELIDLHILTFNQNTVKCSINASNNAKTNDNCDRTQTSANCDENGSVYTNDLSIASELDSLTKFLIAASANDCSIMISFQEVLNGSPKDLSCFEDVLTGKVYKYSIAIVDLDEKDSDRIPKYYKEYHDIVDNYLQLNLEI</sequence>
<dbReference type="InterPro" id="IPR043001">
    <property type="entry name" value="IP5_2-K_N_lobe"/>
</dbReference>
<comment type="domain">
    <text evidence="7">The EXKPK motif is conserved in inositol-pentakisphosphate 2-kinases of both family 1 and 2.</text>
</comment>
<comment type="catalytic activity">
    <reaction evidence="7">
        <text>1D-myo-inositol 1,3,4,5,6-pentakisphosphate + ATP = 1D-myo-inositol hexakisphosphate + ADP + H(+)</text>
        <dbReference type="Rhea" id="RHEA:20313"/>
        <dbReference type="ChEBI" id="CHEBI:15378"/>
        <dbReference type="ChEBI" id="CHEBI:30616"/>
        <dbReference type="ChEBI" id="CHEBI:57733"/>
        <dbReference type="ChEBI" id="CHEBI:58130"/>
        <dbReference type="ChEBI" id="CHEBI:456216"/>
        <dbReference type="EC" id="2.7.1.158"/>
    </reaction>
</comment>
<dbReference type="Pfam" id="PF06090">
    <property type="entry name" value="Ins_P5_2-kin"/>
    <property type="match status" value="1"/>
</dbReference>
<evidence type="ECO:0000256" key="6">
    <source>
        <dbReference type="ARBA" id="ARBA00022840"/>
    </source>
</evidence>
<dbReference type="OrthoDB" id="272370at2759"/>
<reference evidence="8" key="1">
    <citation type="submission" date="2020-04" db="EMBL/GenBank/DDBJ databases">
        <authorList>
            <person name="Alioto T."/>
            <person name="Alioto T."/>
            <person name="Gomez Garrido J."/>
        </authorList>
    </citation>
    <scope>NUCLEOTIDE SEQUENCE</scope>
    <source>
        <strain evidence="8">A484AB</strain>
    </source>
</reference>
<keyword evidence="4 7" id="KW-0547">Nucleotide-binding</keyword>
<dbReference type="PANTHER" id="PTHR14456:SF2">
    <property type="entry name" value="INOSITOL-PENTAKISPHOSPHATE 2-KINASE"/>
    <property type="match status" value="1"/>
</dbReference>
<evidence type="ECO:0000256" key="2">
    <source>
        <dbReference type="ARBA" id="ARBA00012023"/>
    </source>
</evidence>
<dbReference type="GO" id="GO:0035299">
    <property type="term" value="F:inositol-1,3,4,5,6-pentakisphosphate 2-kinase activity"/>
    <property type="evidence" value="ECO:0007669"/>
    <property type="project" value="UniProtKB-EC"/>
</dbReference>
<evidence type="ECO:0000313" key="8">
    <source>
        <dbReference type="EMBL" id="CAB4014770.1"/>
    </source>
</evidence>
<dbReference type="GO" id="GO:0032958">
    <property type="term" value="P:inositol phosphate biosynthetic process"/>
    <property type="evidence" value="ECO:0007669"/>
    <property type="project" value="TreeGrafter"/>
</dbReference>
<comment type="similarity">
    <text evidence="1">Belongs to the IPK1 type 2 family.</text>
</comment>
<dbReference type="EC" id="2.7.1.158" evidence="2 7"/>
<evidence type="ECO:0000256" key="5">
    <source>
        <dbReference type="ARBA" id="ARBA00022777"/>
    </source>
</evidence>
<evidence type="ECO:0000256" key="4">
    <source>
        <dbReference type="ARBA" id="ARBA00022741"/>
    </source>
</evidence>
<protein>
    <recommendedName>
        <fullName evidence="2 7">Inositol-pentakisphosphate 2-kinase</fullName>
        <ecNumber evidence="2 7">2.7.1.158</ecNumber>
    </recommendedName>
</protein>
<keyword evidence="9" id="KW-1185">Reference proteome</keyword>
<keyword evidence="6 7" id="KW-0067">ATP-binding</keyword>
<dbReference type="GO" id="GO:0005524">
    <property type="term" value="F:ATP binding"/>
    <property type="evidence" value="ECO:0007669"/>
    <property type="project" value="UniProtKB-KW"/>
</dbReference>
<evidence type="ECO:0000256" key="1">
    <source>
        <dbReference type="ARBA" id="ARBA00007229"/>
    </source>
</evidence>
<organism evidence="8 9">
    <name type="scientific">Paramuricea clavata</name>
    <name type="common">Red gorgonian</name>
    <name type="synonym">Violescent sea-whip</name>
    <dbReference type="NCBI Taxonomy" id="317549"/>
    <lineage>
        <taxon>Eukaryota</taxon>
        <taxon>Metazoa</taxon>
        <taxon>Cnidaria</taxon>
        <taxon>Anthozoa</taxon>
        <taxon>Octocorallia</taxon>
        <taxon>Malacalcyonacea</taxon>
        <taxon>Plexauridae</taxon>
        <taxon>Paramuricea</taxon>
    </lineage>
</organism>
<dbReference type="EMBL" id="CACRXK020008439">
    <property type="protein sequence ID" value="CAB4014770.1"/>
    <property type="molecule type" value="Genomic_DNA"/>
</dbReference>
<comment type="caution">
    <text evidence="8">The sequence shown here is derived from an EMBL/GenBank/DDBJ whole genome shotgun (WGS) entry which is preliminary data.</text>
</comment>
<gene>
    <name evidence="8" type="ORF">PACLA_8A082228</name>
</gene>
<evidence type="ECO:0000256" key="3">
    <source>
        <dbReference type="ARBA" id="ARBA00022679"/>
    </source>
</evidence>
<comment type="function">
    <text evidence="7">Phosphorylates Ins(1,3,4,5,6)P5 at position 2 to form Ins(1,2,3,4,5,6)P6 (InsP6 or phytate).</text>
</comment>
<dbReference type="Gene3D" id="3.30.200.110">
    <property type="entry name" value="Inositol-pentakisphosphate 2-kinase, N-lobe"/>
    <property type="match status" value="1"/>
</dbReference>
<dbReference type="AlphaFoldDB" id="A0A6S7IEZ0"/>
<dbReference type="GO" id="GO:0005634">
    <property type="term" value="C:nucleus"/>
    <property type="evidence" value="ECO:0007669"/>
    <property type="project" value="TreeGrafter"/>
</dbReference>
<keyword evidence="5 7" id="KW-0418">Kinase</keyword>
<accession>A0A6S7IEZ0</accession>
<dbReference type="PANTHER" id="PTHR14456">
    <property type="entry name" value="INOSITOL POLYPHOSPHATE KINASE 1"/>
    <property type="match status" value="1"/>
</dbReference>